<sequence>MLLSKAGFGQKQASALQYVQIQYRSQRTDMSMWQVAAVGWGFMKDGVEHDCELSGLVRAKNPGEAFSKVCNIATKDHPELLQAAGPFPRPVINPDEIQEVPKTRLVGADQVELYWIRK</sequence>
<keyword evidence="2" id="KW-1185">Reference proteome</keyword>
<organism evidence="1 2">
    <name type="scientific">Massilia forsythiae</name>
    <dbReference type="NCBI Taxonomy" id="2728020"/>
    <lineage>
        <taxon>Bacteria</taxon>
        <taxon>Pseudomonadati</taxon>
        <taxon>Pseudomonadota</taxon>
        <taxon>Betaproteobacteria</taxon>
        <taxon>Burkholderiales</taxon>
        <taxon>Oxalobacteraceae</taxon>
        <taxon>Telluria group</taxon>
        <taxon>Massilia</taxon>
    </lineage>
</organism>
<dbReference type="AlphaFoldDB" id="A0A7Z2VZX7"/>
<dbReference type="Proteomes" id="UP000502415">
    <property type="component" value="Chromosome"/>
</dbReference>
<gene>
    <name evidence="1" type="ORF">HH212_21000</name>
</gene>
<dbReference type="KEGG" id="mfy:HH212_21000"/>
<evidence type="ECO:0000313" key="1">
    <source>
        <dbReference type="EMBL" id="QJE02190.1"/>
    </source>
</evidence>
<proteinExistence type="predicted"/>
<reference evidence="1 2" key="1">
    <citation type="submission" date="2020-04" db="EMBL/GenBank/DDBJ databases">
        <title>Genome sequencing of novel species.</title>
        <authorList>
            <person name="Heo J."/>
            <person name="Kim S.-J."/>
            <person name="Kim J.-S."/>
            <person name="Hong S.-B."/>
            <person name="Kwon S.-W."/>
        </authorList>
    </citation>
    <scope>NUCLEOTIDE SEQUENCE [LARGE SCALE GENOMIC DNA]</scope>
    <source>
        <strain evidence="1 2">GN2-R2</strain>
    </source>
</reference>
<dbReference type="RefSeq" id="WP_170204277.1">
    <property type="nucleotide sequence ID" value="NZ_CP051685.1"/>
</dbReference>
<name>A0A7Z2VZX7_9BURK</name>
<protein>
    <submittedName>
        <fullName evidence="1">Uncharacterized protein</fullName>
    </submittedName>
</protein>
<accession>A0A7Z2VZX7</accession>
<evidence type="ECO:0000313" key="2">
    <source>
        <dbReference type="Proteomes" id="UP000502415"/>
    </source>
</evidence>
<dbReference type="EMBL" id="CP051685">
    <property type="protein sequence ID" value="QJE02190.1"/>
    <property type="molecule type" value="Genomic_DNA"/>
</dbReference>